<dbReference type="GO" id="GO:0008270">
    <property type="term" value="F:zinc ion binding"/>
    <property type="evidence" value="ECO:0007669"/>
    <property type="project" value="UniProtKB-KW"/>
</dbReference>
<accession>A0A426XEP1</accession>
<reference evidence="3 4" key="1">
    <citation type="journal article" date="2014" name="Agronomy (Basel)">
        <title>A Draft Genome Sequence for Ensete ventricosum, the Drought-Tolerant Tree Against Hunger.</title>
        <authorList>
            <person name="Harrison J."/>
            <person name="Moore K.A."/>
            <person name="Paszkiewicz K."/>
            <person name="Jones T."/>
            <person name="Grant M."/>
            <person name="Ambacheew D."/>
            <person name="Muzemil S."/>
            <person name="Studholme D.J."/>
        </authorList>
    </citation>
    <scope>NUCLEOTIDE SEQUENCE [LARGE SCALE GENOMIC DNA]</scope>
</reference>
<dbReference type="EMBL" id="AMZH03021697">
    <property type="protein sequence ID" value="RRT37951.1"/>
    <property type="molecule type" value="Genomic_DNA"/>
</dbReference>
<gene>
    <name evidence="3" type="ORF">B296_00037914</name>
</gene>
<dbReference type="PANTHER" id="PTHR31286:SF99">
    <property type="entry name" value="DUF4283 DOMAIN-CONTAINING PROTEIN"/>
    <property type="match status" value="1"/>
</dbReference>
<evidence type="ECO:0000259" key="2">
    <source>
        <dbReference type="PROSITE" id="PS50158"/>
    </source>
</evidence>
<dbReference type="InterPro" id="IPR001878">
    <property type="entry name" value="Znf_CCHC"/>
</dbReference>
<comment type="caution">
    <text evidence="3">The sequence shown here is derived from an EMBL/GenBank/DDBJ whole genome shotgun (WGS) entry which is preliminary data.</text>
</comment>
<name>A0A426XEP1_ENSVE</name>
<evidence type="ECO:0000313" key="3">
    <source>
        <dbReference type="EMBL" id="RRT37951.1"/>
    </source>
</evidence>
<evidence type="ECO:0000256" key="1">
    <source>
        <dbReference type="PROSITE-ProRule" id="PRU00047"/>
    </source>
</evidence>
<keyword evidence="1" id="KW-0479">Metal-binding</keyword>
<dbReference type="PROSITE" id="PS50158">
    <property type="entry name" value="ZF_CCHC"/>
    <property type="match status" value="1"/>
</dbReference>
<feature type="domain" description="CCHC-type" evidence="2">
    <location>
        <begin position="498"/>
        <end position="513"/>
    </location>
</feature>
<dbReference type="Proteomes" id="UP000287651">
    <property type="component" value="Unassembled WGS sequence"/>
</dbReference>
<organism evidence="3 4">
    <name type="scientific">Ensete ventricosum</name>
    <name type="common">Abyssinian banana</name>
    <name type="synonym">Musa ensete</name>
    <dbReference type="NCBI Taxonomy" id="4639"/>
    <lineage>
        <taxon>Eukaryota</taxon>
        <taxon>Viridiplantae</taxon>
        <taxon>Streptophyta</taxon>
        <taxon>Embryophyta</taxon>
        <taxon>Tracheophyta</taxon>
        <taxon>Spermatophyta</taxon>
        <taxon>Magnoliopsida</taxon>
        <taxon>Liliopsida</taxon>
        <taxon>Zingiberales</taxon>
        <taxon>Musaceae</taxon>
        <taxon>Ensete</taxon>
    </lineage>
</organism>
<proteinExistence type="predicted"/>
<sequence>MPSPSFSPVAYHIAAISSSSSPWPRTTTATSVAPTTGQLFFSSCRSNRPKTSMQLSPANPFSNCTSSCQSLPPSATFLPTTIIGHTCQLRLPATVVAPAPVVGHSSSSLYPIVVQSLPVGHPTLPSSTSARRPYRLCSAATQPLLVAAQPRPTLPRCYYFPIARLKAATNRSTRCHHRSCSSLAAPVILDPTNVHSSKRIAVTATTHRALPLLPHPSQPAFITLHSWPFSPAAVRDKGRRWGKPHRTFLLVLPRPPFLFCARCIFSSLVSGGDGRGFFIWRHNLLDGVAREPVIASSAGAPEGTGSALHERPLGSLRLWGFRVSPFRKGFPESSSQWRVPVVEGRMFLRLSFCVSDLEAIVSSPGDGYGSWVFLFRFALDCDRLKVLLEGPWSIFGGRNFAFDSMETTLTPILEEWVQLPTLRFEYNWEHETIFRIASLIDRPLKIDDCSMTFERWRYVRVCVEIDFFSQPSKQGVWIGKHEERIFQVLSDEKLPSVCFRCGCVGHRNCECPKKNPVMEPSKETLRVVTTAPWARCLR</sequence>
<dbReference type="AlphaFoldDB" id="A0A426XEP1"/>
<dbReference type="InterPro" id="IPR040256">
    <property type="entry name" value="At4g02000-like"/>
</dbReference>
<protein>
    <recommendedName>
        <fullName evidence="2">CCHC-type domain-containing protein</fullName>
    </recommendedName>
</protein>
<dbReference type="GO" id="GO:0003676">
    <property type="term" value="F:nucleic acid binding"/>
    <property type="evidence" value="ECO:0007669"/>
    <property type="project" value="InterPro"/>
</dbReference>
<keyword evidence="1" id="KW-0863">Zinc-finger</keyword>
<dbReference type="PANTHER" id="PTHR31286">
    <property type="entry name" value="GLYCINE-RICH CELL WALL STRUCTURAL PROTEIN 1.8-LIKE"/>
    <property type="match status" value="1"/>
</dbReference>
<evidence type="ECO:0000313" key="4">
    <source>
        <dbReference type="Proteomes" id="UP000287651"/>
    </source>
</evidence>
<keyword evidence="1" id="KW-0862">Zinc</keyword>